<reference evidence="3" key="1">
    <citation type="journal article" date="2017" name="bioRxiv">
        <title>Conservation of a gene cluster reveals novel cercosporin biosynthetic mechanisms and extends production to the genus Colletotrichum.</title>
        <authorList>
            <person name="de Jonge R."/>
            <person name="Ebert M.K."/>
            <person name="Huitt-Roehl C.R."/>
            <person name="Pal P."/>
            <person name="Suttle J.C."/>
            <person name="Spanner R.E."/>
            <person name="Neubauer J.D."/>
            <person name="Jurick W.M.II."/>
            <person name="Stott K.A."/>
            <person name="Secor G.A."/>
            <person name="Thomma B.P.H.J."/>
            <person name="Van de Peer Y."/>
            <person name="Townsend C.A."/>
            <person name="Bolton M.D."/>
        </authorList>
    </citation>
    <scope>NUCLEOTIDE SEQUENCE [LARGE SCALE GENOMIC DNA]</scope>
    <source>
        <strain evidence="3">CBS538.71</strain>
    </source>
</reference>
<feature type="compositionally biased region" description="Low complexity" evidence="1">
    <location>
        <begin position="691"/>
        <end position="705"/>
    </location>
</feature>
<feature type="compositionally biased region" description="Basic and acidic residues" evidence="1">
    <location>
        <begin position="2505"/>
        <end position="2520"/>
    </location>
</feature>
<feature type="region of interest" description="Disordered" evidence="1">
    <location>
        <begin position="1857"/>
        <end position="1958"/>
    </location>
</feature>
<dbReference type="OrthoDB" id="5151921at2759"/>
<feature type="compositionally biased region" description="Basic and acidic residues" evidence="1">
    <location>
        <begin position="203"/>
        <end position="220"/>
    </location>
</feature>
<feature type="compositionally biased region" description="Basic and acidic residues" evidence="1">
    <location>
        <begin position="561"/>
        <end position="589"/>
    </location>
</feature>
<evidence type="ECO:0000313" key="2">
    <source>
        <dbReference type="EMBL" id="PPJ59311.1"/>
    </source>
</evidence>
<feature type="compositionally biased region" description="Polar residues" evidence="1">
    <location>
        <begin position="314"/>
        <end position="329"/>
    </location>
</feature>
<feature type="region of interest" description="Disordered" evidence="1">
    <location>
        <begin position="2327"/>
        <end position="2355"/>
    </location>
</feature>
<name>A0A2S6CHW6_9PEZI</name>
<feature type="compositionally biased region" description="Polar residues" evidence="1">
    <location>
        <begin position="1574"/>
        <end position="1588"/>
    </location>
</feature>
<feature type="compositionally biased region" description="Basic and acidic residues" evidence="1">
    <location>
        <begin position="607"/>
        <end position="628"/>
    </location>
</feature>
<feature type="region of interest" description="Disordered" evidence="1">
    <location>
        <begin position="2268"/>
        <end position="2296"/>
    </location>
</feature>
<feature type="compositionally biased region" description="Polar residues" evidence="1">
    <location>
        <begin position="2129"/>
        <end position="2138"/>
    </location>
</feature>
<feature type="compositionally biased region" description="Low complexity" evidence="1">
    <location>
        <begin position="799"/>
        <end position="811"/>
    </location>
</feature>
<feature type="compositionally biased region" description="Pro residues" evidence="1">
    <location>
        <begin position="3012"/>
        <end position="3025"/>
    </location>
</feature>
<feature type="compositionally biased region" description="Low complexity" evidence="1">
    <location>
        <begin position="3026"/>
        <end position="3039"/>
    </location>
</feature>
<feature type="compositionally biased region" description="Polar residues" evidence="1">
    <location>
        <begin position="1922"/>
        <end position="1957"/>
    </location>
</feature>
<feature type="region of interest" description="Disordered" evidence="1">
    <location>
        <begin position="1"/>
        <end position="736"/>
    </location>
</feature>
<feature type="compositionally biased region" description="Low complexity" evidence="1">
    <location>
        <begin position="2450"/>
        <end position="2463"/>
    </location>
</feature>
<feature type="compositionally biased region" description="Polar residues" evidence="1">
    <location>
        <begin position="2023"/>
        <end position="2032"/>
    </location>
</feature>
<feature type="region of interest" description="Disordered" evidence="1">
    <location>
        <begin position="1392"/>
        <end position="1451"/>
    </location>
</feature>
<keyword evidence="3" id="KW-1185">Reference proteome</keyword>
<feature type="compositionally biased region" description="Basic and acidic residues" evidence="1">
    <location>
        <begin position="76"/>
        <end position="85"/>
    </location>
</feature>
<feature type="compositionally biased region" description="Polar residues" evidence="1">
    <location>
        <begin position="363"/>
        <end position="393"/>
    </location>
</feature>
<evidence type="ECO:0000256" key="1">
    <source>
        <dbReference type="SAM" id="MobiDB-lite"/>
    </source>
</evidence>
<feature type="compositionally biased region" description="Polar residues" evidence="1">
    <location>
        <begin position="2913"/>
        <end position="2936"/>
    </location>
</feature>
<feature type="compositionally biased region" description="Low complexity" evidence="1">
    <location>
        <begin position="155"/>
        <end position="187"/>
    </location>
</feature>
<feature type="region of interest" description="Disordered" evidence="1">
    <location>
        <begin position="1310"/>
        <end position="1372"/>
    </location>
</feature>
<protein>
    <submittedName>
        <fullName evidence="2">Uncharacterized protein</fullName>
    </submittedName>
</protein>
<evidence type="ECO:0000313" key="3">
    <source>
        <dbReference type="Proteomes" id="UP000237631"/>
    </source>
</evidence>
<feature type="region of interest" description="Disordered" evidence="1">
    <location>
        <begin position="934"/>
        <end position="999"/>
    </location>
</feature>
<accession>A0A2S6CHW6</accession>
<feature type="compositionally biased region" description="Polar residues" evidence="1">
    <location>
        <begin position="1341"/>
        <end position="1350"/>
    </location>
</feature>
<feature type="compositionally biased region" description="Polar residues" evidence="1">
    <location>
        <begin position="423"/>
        <end position="433"/>
    </location>
</feature>
<feature type="compositionally biased region" description="Low complexity" evidence="1">
    <location>
        <begin position="1310"/>
        <end position="1319"/>
    </location>
</feature>
<feature type="compositionally biased region" description="Polar residues" evidence="1">
    <location>
        <begin position="849"/>
        <end position="860"/>
    </location>
</feature>
<dbReference type="STRING" id="357750.A0A2S6CHW6"/>
<feature type="compositionally biased region" description="Polar residues" evidence="1">
    <location>
        <begin position="2755"/>
        <end position="2770"/>
    </location>
</feature>
<feature type="compositionally biased region" description="Basic and acidic residues" evidence="1">
    <location>
        <begin position="2093"/>
        <end position="2104"/>
    </location>
</feature>
<feature type="compositionally biased region" description="Polar residues" evidence="1">
    <location>
        <begin position="1048"/>
        <end position="1076"/>
    </location>
</feature>
<proteinExistence type="predicted"/>
<feature type="compositionally biased region" description="Basic and acidic residues" evidence="1">
    <location>
        <begin position="958"/>
        <end position="979"/>
    </location>
</feature>
<comment type="caution">
    <text evidence="2">The sequence shown here is derived from an EMBL/GenBank/DDBJ whole genome shotgun (WGS) entry which is preliminary data.</text>
</comment>
<dbReference type="Proteomes" id="UP000237631">
    <property type="component" value="Unassembled WGS sequence"/>
</dbReference>
<feature type="compositionally biased region" description="Basic and acidic residues" evidence="1">
    <location>
        <begin position="1394"/>
        <end position="1404"/>
    </location>
</feature>
<feature type="region of interest" description="Disordered" evidence="1">
    <location>
        <begin position="2367"/>
        <end position="2549"/>
    </location>
</feature>
<feature type="compositionally biased region" description="Low complexity" evidence="1">
    <location>
        <begin position="591"/>
        <end position="603"/>
    </location>
</feature>
<feature type="compositionally biased region" description="Low complexity" evidence="1">
    <location>
        <begin position="2197"/>
        <end position="2209"/>
    </location>
</feature>
<feature type="compositionally biased region" description="Basic and acidic residues" evidence="1">
    <location>
        <begin position="2000"/>
        <end position="2022"/>
    </location>
</feature>
<feature type="region of interest" description="Disordered" evidence="1">
    <location>
        <begin position="1037"/>
        <end position="1112"/>
    </location>
</feature>
<feature type="compositionally biased region" description="Polar residues" evidence="1">
    <location>
        <begin position="718"/>
        <end position="730"/>
    </location>
</feature>
<feature type="compositionally biased region" description="Polar residues" evidence="1">
    <location>
        <begin position="629"/>
        <end position="645"/>
    </location>
</feature>
<feature type="region of interest" description="Disordered" evidence="1">
    <location>
        <begin position="1558"/>
        <end position="1823"/>
    </location>
</feature>
<feature type="region of interest" description="Disordered" evidence="1">
    <location>
        <begin position="759"/>
        <end position="910"/>
    </location>
</feature>
<feature type="compositionally biased region" description="Basic and acidic residues" evidence="1">
    <location>
        <begin position="901"/>
        <end position="910"/>
    </location>
</feature>
<feature type="compositionally biased region" description="Acidic residues" evidence="1">
    <location>
        <begin position="37"/>
        <end position="48"/>
    </location>
</feature>
<feature type="region of interest" description="Disordered" evidence="1">
    <location>
        <begin position="1159"/>
        <end position="1242"/>
    </location>
</feature>
<feature type="compositionally biased region" description="Polar residues" evidence="1">
    <location>
        <begin position="2149"/>
        <end position="2167"/>
    </location>
</feature>
<sequence>MANNGTPTTPGGPLSFKTVPGRHRTQKWNTAPKNTYDGDDWGDYDPYDEYGGGYEDPEPPLPTQSSALPTQKLRKHSFDRGDDGARSVSAPFPAQQQAPVDVSPIDGGSSDFPRSRSRPRDFTNPDQAPAPLNASREAVPAPPGFFPPRKTSMGANTFEAQQQAAEARAIAESVSSSAANNGAASSADGAQTDKPLPFIRPSDIYKRMDAERRRESEDSGRPSVDALERVTSAEQRRNDLPPGQEQAERVQFQSSGPDEPDHTTTSTRNKSPTLPLVSRFSGFGDDILTFTGSTSTEQASKPSPPGLDTAGLGTASSSIQPTPTTTHPSSGIARPSATAEQYGDDSLQHTPSVGFRSAVHQAFDQNDASLSRDNSGSTPSTGVGRSDTSSTAGISPIMSHVPSAATAAFSQRQRDGVTPTIAEESTTTPTASRPGSDLVERVGRQPPANRSASGERVPATFEPGYRRSLDPPSSGTSPARTPAVETVESRRLSTPLSGVIGADDPDVADQGAEVVKPDLHPVETLASNQPTSAIPIAGRGRSNTDYSIREADLANTINSSPDKDPSSPELAEAAKESRDSRDLFLRTHDMPPATSPAGTGTPSRSDSPAKGRVREIADKYQEIHDTRRGSNASIGSSKSGWSTFTDDAKPKPRRAGTGQSGLGQGPAPPRPELGREESFKPDLPGGWINSEAPTPAVETPPAVATRNIPSPDEPIDLTPTTQKHQLQGPATKSPIDATKEVGDQLGAAFMSQYGVGHQTRDFASKEAPAPVDQSGAMPKRMHGEVPPAPPLLRQETDSTDAPTSVSSSAAPTPLPKDTPQPAAGNGNLGTEYFNTVAPLRVRSREPSPEHSTPQQPSASQPLRRASSDSADDDRIRAEIVRSLDSSADNNVRTQDALNAPDNERRVEHGESALPAAAATAAAVGVSAAAVAAVSTSTAKTDSTRPGLLNTRFSWEMSEPVKEEPKSPEIKPEAAYERPRSKQLHIMNPGETPVTPDTPAVEQRLPELTGTIGEPLSVPDVGRPEAAAAEGEIVRSLSQRVKGPVSPVAKTQETLNIPQTTAESGQSLHEGQPSPVSERSPRIPSYYAESTQDTPNAAPSMASPQQQSSTQFQGQIPAFRNILQIKDAEERIKTYNSTRQVFADMNTGLADWLQSMTARHPDVQQTAEQGKPPPLEPSLSASNTNSWKRGHRAAAPSMNLSNLKNRFASGGQAEGSGRTASTGGGPSGLSNSDNASGSGGVDLDRVQQKGKEFMKNAGVFGSKAGAGAKGLLAKGKSRFGGSHIITIPANVRACQLTYNRASSSVLAKFRSVSSPASPSKSRNRIGSGSQENRRLSTAAPAATTTIEQPNDSPFLAPDNGPKVPGHADELPNSTIAPAPAALVKDEKPAFAGDVQDGRETAEPRARLTNSGDVLAADPDSGLHGSEVQFPQGRTQSQAEDDRERAGTEAPTTTIAALAEQISEAETRSEAFKELQEAGPVLEDVTTASAVSISGPSTLTASTHIPSAALPTTSGSPVPGHQHTSSLDSIDLASALTMAPNIPKRPSTMDPAIVNPEHRRSYTADPNTIPLLSTPDLPSTSKRSPSTTANRPDAARRTSTSGLLALRSSARREGSATPTNGSSSSREPSRGWTQGAAANPRPLSGVFERLKERTARGWSRSRSRPQSLIFWKGGADETSSSTDDVGPERGQVEDTSDVPPARQQSALMDLSDVAVDPTKSAATADPSGALPHHGSLPGSPQRIEAWNEAGAKLPTPKTPVAKGKISPQQQERLGVLPSPAPTAATFADAEHMRRGSSIDAERQRRKRSSVGNNSAFGSVSEEANWKKGLEERYAGDSSSLATTRVDMDGGAFATAGVMAGEPLETVPSQEEVEEKVAEAMSPTLDGPISASARSSPTKRPMQGQRKVSDISTLPSQMHRRAASESVSPVKQSFLTTVSTNEGSNASLMLSENESQTSGLSDAEVVTAEPMTMRPVEAVVVQGGDESADEEATPTAKRSGSSRWEREIAEQEKEVRRLERVRSGDSSRNVQSGETSPRERPTGGTFASIIASATARKEKLQKPQLVEAQHNPYVLPFEQNPGAASARPTSEGQDGAGDRWEDARSEVSAEEGASDDRRSSVSSIGDGENVRPATSRTNTGLQPAGVEKDTRTITGQMSPNDDKTMQSSFETVRAAPEGPQQPPPLVIEEPMTSQAIPAGPTSKTTSPTSPSSAGLMPGVRQPSLGTTDFQKRFSQRLYAQRPDMGERPMSYMTLPRDEGGFVQEEIDMSNPAAGSTKSLDVAPPVPAATTNAKNVDRENATPPFITADLSALSGPPAGTAPFQQHPVFRQNDAGDFRDGLQQPTSPEARIPGRDVISDDHGLEDVHAWGENVVTTPQGEHPPSANASSRPPHARKKSGTWKAAFRGNKPLASMENSDNVHAGVTAGGEEMDRMDTVRKVSGGVKRTLQKPQRASSSAVKLSSSGAEGETKEKEKKKRFSGLKSLLGRASTMSAGTAVAGESRPGHARHQWERERSRTRDEKGRKLTKAAPPLAPAGPAPLQSQWHPGNPATVKGGVGSYAEYEHARKREMAAFAEQSERSQRILARREAGRQDMTMTGAAGPQEGERTMPPANIVDGAPSLSPPADGWYGPSARKTHVDETEEEGYTMPEFQRTDRQQVAVEQRRAAAPIGNPLPLRDYAASPPPATGDPQRTAPGTGDGGFGSVASVPVSGRSEFFATGQRPFGSVDSSVSPVQQRPLGSMSSATISPVHGNAPPLQIQTPGQFGPDQQQRVSPRDRVISMGTEVARSPAKEYRDQQTPFAITLPGAQGASAAPPHEAAWNDARARAAYDGQQQYQYAEPDYERVQYQQPQSPLYSAGGEGRYPVGQRPHHGFHSEGRDTYGQQQGYDYDRRMPSPPTSPMYDHSHYARHPPTPQRNWMSPQVFPQGQQYSHPAQSPMYQAPRTASAHQSGWFPRHQQQQLQYHENEQRRRRRANSIEQQEQQRRRADSMEEQQQQQQRRYYSPKHGGGDLPHDSPPQQHPPPPNFSHPPLSAAMQQQQQRQHMRGEDGGVDYYRGGGGGGPRGGRRRAGSGYRGRRDDPAVSEDEVDMMMRGASYPGMEWDPYSGRR</sequence>
<organism evidence="2 3">
    <name type="scientific">Cercospora berteroae</name>
    <dbReference type="NCBI Taxonomy" id="357750"/>
    <lineage>
        <taxon>Eukaryota</taxon>
        <taxon>Fungi</taxon>
        <taxon>Dikarya</taxon>
        <taxon>Ascomycota</taxon>
        <taxon>Pezizomycotina</taxon>
        <taxon>Dothideomycetes</taxon>
        <taxon>Dothideomycetidae</taxon>
        <taxon>Mycosphaerellales</taxon>
        <taxon>Mycosphaerellaceae</taxon>
        <taxon>Cercospora</taxon>
    </lineage>
</organism>
<feature type="compositionally biased region" description="Basic and acidic residues" evidence="1">
    <location>
        <begin position="872"/>
        <end position="881"/>
    </location>
</feature>
<feature type="region of interest" description="Disordered" evidence="1">
    <location>
        <begin position="1977"/>
        <end position="2226"/>
    </location>
</feature>
<feature type="compositionally biased region" description="Low complexity" evidence="1">
    <location>
        <begin position="1094"/>
        <end position="1112"/>
    </location>
</feature>
<feature type="region of interest" description="Disordered" evidence="1">
    <location>
        <begin position="2868"/>
        <end position="3106"/>
    </location>
</feature>
<feature type="compositionally biased region" description="Polar residues" evidence="1">
    <location>
        <begin position="290"/>
        <end position="301"/>
    </location>
</feature>
<dbReference type="EMBL" id="PNEN01000397">
    <property type="protein sequence ID" value="PPJ59311.1"/>
    <property type="molecule type" value="Genomic_DNA"/>
</dbReference>
<feature type="compositionally biased region" description="Polar residues" evidence="1">
    <location>
        <begin position="1614"/>
        <end position="1624"/>
    </location>
</feature>
<feature type="compositionally biased region" description="Polar residues" evidence="1">
    <location>
        <begin position="263"/>
        <end position="272"/>
    </location>
</feature>
<gene>
    <name evidence="2" type="ORF">CBER1_04214</name>
</gene>
<feature type="compositionally biased region" description="Polar residues" evidence="1">
    <location>
        <begin position="883"/>
        <end position="896"/>
    </location>
</feature>
<feature type="region of interest" description="Disordered" evidence="1">
    <location>
        <begin position="2584"/>
        <end position="2776"/>
    </location>
</feature>